<evidence type="ECO:0000313" key="4">
    <source>
        <dbReference type="Proteomes" id="UP000192330"/>
    </source>
</evidence>
<dbReference type="InterPro" id="IPR002104">
    <property type="entry name" value="Integrase_catalytic"/>
</dbReference>
<evidence type="ECO:0000313" key="3">
    <source>
        <dbReference type="EMBL" id="SMC39734.1"/>
    </source>
</evidence>
<dbReference type="Gene3D" id="1.10.443.10">
    <property type="entry name" value="Intergrase catalytic core"/>
    <property type="match status" value="1"/>
</dbReference>
<dbReference type="GO" id="GO:0006310">
    <property type="term" value="P:DNA recombination"/>
    <property type="evidence" value="ECO:0007669"/>
    <property type="project" value="UniProtKB-KW"/>
</dbReference>
<gene>
    <name evidence="3" type="ORF">SAMN06295998_1011</name>
</gene>
<name>A0A1W1YUA8_9RHOB</name>
<protein>
    <submittedName>
        <fullName evidence="3">Phage integrase family protein</fullName>
    </submittedName>
</protein>
<dbReference type="InterPro" id="IPR011010">
    <property type="entry name" value="DNA_brk_join_enz"/>
</dbReference>
<organism evidence="3 4">
    <name type="scientific">Primorskyibacter flagellatus</name>
    <dbReference type="NCBI Taxonomy" id="1387277"/>
    <lineage>
        <taxon>Bacteria</taxon>
        <taxon>Pseudomonadati</taxon>
        <taxon>Pseudomonadota</taxon>
        <taxon>Alphaproteobacteria</taxon>
        <taxon>Rhodobacterales</taxon>
        <taxon>Roseobacteraceae</taxon>
        <taxon>Primorskyibacter</taxon>
    </lineage>
</organism>
<reference evidence="3 4" key="1">
    <citation type="submission" date="2017-04" db="EMBL/GenBank/DDBJ databases">
        <authorList>
            <person name="Afonso C.L."/>
            <person name="Miller P.J."/>
            <person name="Scott M.A."/>
            <person name="Spackman E."/>
            <person name="Goraichik I."/>
            <person name="Dimitrov K.M."/>
            <person name="Suarez D.L."/>
            <person name="Swayne D.E."/>
        </authorList>
    </citation>
    <scope>NUCLEOTIDE SEQUENCE [LARGE SCALE GENOMIC DNA]</scope>
    <source>
        <strain evidence="3 4">CGMCC 1.12644</strain>
    </source>
</reference>
<keyword evidence="1" id="KW-0233">DNA recombination</keyword>
<evidence type="ECO:0000256" key="1">
    <source>
        <dbReference type="ARBA" id="ARBA00023172"/>
    </source>
</evidence>
<dbReference type="GO" id="GO:0015074">
    <property type="term" value="P:DNA integration"/>
    <property type="evidence" value="ECO:0007669"/>
    <property type="project" value="InterPro"/>
</dbReference>
<proteinExistence type="predicted"/>
<dbReference type="RefSeq" id="WP_084349771.1">
    <property type="nucleotide sequence ID" value="NZ_FWYD01000001.1"/>
</dbReference>
<feature type="domain" description="Tyr recombinase" evidence="2">
    <location>
        <begin position="1"/>
        <end position="154"/>
    </location>
</feature>
<evidence type="ECO:0000259" key="2">
    <source>
        <dbReference type="PROSITE" id="PS51898"/>
    </source>
</evidence>
<dbReference type="PROSITE" id="PS51898">
    <property type="entry name" value="TYR_RECOMBINASE"/>
    <property type="match status" value="1"/>
</dbReference>
<accession>A0A1W1YUA8</accession>
<keyword evidence="4" id="KW-1185">Reference proteome</keyword>
<dbReference type="AlphaFoldDB" id="A0A1W1YUA8"/>
<dbReference type="STRING" id="1387277.SAMN06295998_1011"/>
<dbReference type="Proteomes" id="UP000192330">
    <property type="component" value="Unassembled WGS sequence"/>
</dbReference>
<sequence>MLEGTGCRGAEVVGLRVEDVQVTGPYPHIRVMWHENRRVKTKVSIRSVPLVGDALTAAKEALELVKGERMLFPRYAYEGGPDTVSQALMKHLRGFTTNKRHVVYSLRHNMKDLLVSAGVPERDEHRILGHSLGGVGNRVYGGDIAKLKAAAEAMNLAHALMP</sequence>
<dbReference type="InterPro" id="IPR013762">
    <property type="entry name" value="Integrase-like_cat_sf"/>
</dbReference>
<dbReference type="EMBL" id="FWYD01000001">
    <property type="protein sequence ID" value="SMC39734.1"/>
    <property type="molecule type" value="Genomic_DNA"/>
</dbReference>
<dbReference type="SUPFAM" id="SSF56349">
    <property type="entry name" value="DNA breaking-rejoining enzymes"/>
    <property type="match status" value="1"/>
</dbReference>
<dbReference type="Pfam" id="PF00589">
    <property type="entry name" value="Phage_integrase"/>
    <property type="match status" value="1"/>
</dbReference>
<dbReference type="GO" id="GO:0003677">
    <property type="term" value="F:DNA binding"/>
    <property type="evidence" value="ECO:0007669"/>
    <property type="project" value="InterPro"/>
</dbReference>